<dbReference type="InParanoid" id="G7DXQ2"/>
<dbReference type="CDD" id="cd16573">
    <property type="entry name" value="RING-HC_TFB3-like"/>
    <property type="match status" value="1"/>
</dbReference>
<comment type="caution">
    <text evidence="12">The sequence shown here is derived from an EMBL/GenBank/DDBJ whole genome shotgun (WGS) entry which is preliminary data.</text>
</comment>
<reference evidence="12 13" key="2">
    <citation type="journal article" date="2012" name="Open Biol.">
        <title>Characteristics of nucleosomes and linker DNA regions on the genome of the basidiomycete Mixia osmundae revealed by mono- and dinucleosome mapping.</title>
        <authorList>
            <person name="Nishida H."/>
            <person name="Kondo S."/>
            <person name="Matsumoto T."/>
            <person name="Suzuki Y."/>
            <person name="Yoshikawa H."/>
            <person name="Taylor T.D."/>
            <person name="Sugiyama J."/>
        </authorList>
    </citation>
    <scope>NUCLEOTIDE SEQUENCE [LARGE SCALE GENOMIC DNA]</scope>
    <source>
        <strain evidence="13">CBS 9802 / IAM 14324 / JCM 22182 / KY 12970</strain>
    </source>
</reference>
<dbReference type="STRING" id="764103.G7DXQ2"/>
<keyword evidence="4 9" id="KW-0863">Zinc-finger</keyword>
<evidence type="ECO:0000256" key="8">
    <source>
        <dbReference type="ARBA" id="ARBA00033277"/>
    </source>
</evidence>
<evidence type="ECO:0000256" key="10">
    <source>
        <dbReference type="SAM" id="MobiDB-lite"/>
    </source>
</evidence>
<dbReference type="SMART" id="SM00184">
    <property type="entry name" value="RING"/>
    <property type="match status" value="1"/>
</dbReference>
<name>G7DXQ2_MIXOS</name>
<dbReference type="FunFam" id="3.30.40.10:FF:000037">
    <property type="entry name" value="Cdk-activating kinase assembly factor MAT1, centre"/>
    <property type="match status" value="1"/>
</dbReference>
<keyword evidence="3" id="KW-0479">Metal-binding</keyword>
<dbReference type="PROSITE" id="PS50089">
    <property type="entry name" value="ZF_RING_2"/>
    <property type="match status" value="1"/>
</dbReference>
<feature type="domain" description="RING-type" evidence="11">
    <location>
        <begin position="66"/>
        <end position="109"/>
    </location>
</feature>
<dbReference type="eggNOG" id="KOG3800">
    <property type="taxonomic scope" value="Eukaryota"/>
</dbReference>
<comment type="subcellular location">
    <subcellularLocation>
        <location evidence="1">Nucleus</location>
    </subcellularLocation>
</comment>
<dbReference type="OrthoDB" id="5963at2759"/>
<feature type="region of interest" description="Disordered" evidence="10">
    <location>
        <begin position="1"/>
        <end position="44"/>
    </location>
</feature>
<feature type="region of interest" description="Disordered" evidence="10">
    <location>
        <begin position="210"/>
        <end position="231"/>
    </location>
</feature>
<gene>
    <name evidence="12" type="primary">Mo02019</name>
    <name evidence="12" type="ORF">E5Q_02019</name>
</gene>
<dbReference type="InterPro" id="IPR017907">
    <property type="entry name" value="Znf_RING_CS"/>
</dbReference>
<evidence type="ECO:0000256" key="2">
    <source>
        <dbReference type="ARBA" id="ARBA00022257"/>
    </source>
</evidence>
<accession>G7DXQ2</accession>
<dbReference type="Pfam" id="PF17121">
    <property type="entry name" value="zf-C3HC4_5"/>
    <property type="match status" value="1"/>
</dbReference>
<evidence type="ECO:0000256" key="7">
    <source>
        <dbReference type="ARBA" id="ARBA00029873"/>
    </source>
</evidence>
<evidence type="ECO:0000256" key="3">
    <source>
        <dbReference type="ARBA" id="ARBA00022723"/>
    </source>
</evidence>
<evidence type="ECO:0000313" key="13">
    <source>
        <dbReference type="Proteomes" id="UP000009131"/>
    </source>
</evidence>
<dbReference type="InterPro" id="IPR004575">
    <property type="entry name" value="MAT1/Tfb3"/>
</dbReference>
<evidence type="ECO:0000259" key="11">
    <source>
        <dbReference type="PROSITE" id="PS50089"/>
    </source>
</evidence>
<evidence type="ECO:0000256" key="5">
    <source>
        <dbReference type="ARBA" id="ARBA00022833"/>
    </source>
</evidence>
<dbReference type="GO" id="GO:0070985">
    <property type="term" value="C:transcription factor TFIIK complex"/>
    <property type="evidence" value="ECO:0007669"/>
    <property type="project" value="UniProtKB-ARBA"/>
</dbReference>
<dbReference type="InterPro" id="IPR001841">
    <property type="entry name" value="Znf_RING"/>
</dbReference>
<keyword evidence="6" id="KW-0539">Nucleus</keyword>
<dbReference type="SUPFAM" id="SSF57850">
    <property type="entry name" value="RING/U-box"/>
    <property type="match status" value="1"/>
</dbReference>
<evidence type="ECO:0000256" key="1">
    <source>
        <dbReference type="ARBA" id="ARBA00004123"/>
    </source>
</evidence>
<evidence type="ECO:0000256" key="9">
    <source>
        <dbReference type="PROSITE-ProRule" id="PRU00175"/>
    </source>
</evidence>
<feature type="compositionally biased region" description="Low complexity" evidence="10">
    <location>
        <begin position="22"/>
        <end position="44"/>
    </location>
</feature>
<dbReference type="HOGENOM" id="CLU_048466_0_1_1"/>
<dbReference type="FunCoup" id="G7DXQ2">
    <property type="interactions" value="286"/>
</dbReference>
<dbReference type="AlphaFoldDB" id="G7DXQ2"/>
<dbReference type="GO" id="GO:0006357">
    <property type="term" value="P:regulation of transcription by RNA polymerase II"/>
    <property type="evidence" value="ECO:0007669"/>
    <property type="project" value="TreeGrafter"/>
</dbReference>
<dbReference type="OMA" id="ENDKCPV"/>
<dbReference type="EMBL" id="BABT02000061">
    <property type="protein sequence ID" value="GAA95362.1"/>
    <property type="molecule type" value="Genomic_DNA"/>
</dbReference>
<dbReference type="GO" id="GO:0008270">
    <property type="term" value="F:zinc ion binding"/>
    <property type="evidence" value="ECO:0007669"/>
    <property type="project" value="UniProtKB-KW"/>
</dbReference>
<dbReference type="RefSeq" id="XP_014569742.1">
    <property type="nucleotide sequence ID" value="XM_014714256.1"/>
</dbReference>
<organism evidence="12 13">
    <name type="scientific">Mixia osmundae (strain CBS 9802 / IAM 14324 / JCM 22182 / KY 12970)</name>
    <dbReference type="NCBI Taxonomy" id="764103"/>
    <lineage>
        <taxon>Eukaryota</taxon>
        <taxon>Fungi</taxon>
        <taxon>Dikarya</taxon>
        <taxon>Basidiomycota</taxon>
        <taxon>Pucciniomycotina</taxon>
        <taxon>Mixiomycetes</taxon>
        <taxon>Mixiales</taxon>
        <taxon>Mixiaceae</taxon>
        <taxon>Mixia</taxon>
    </lineage>
</organism>
<dbReference type="Gene3D" id="3.30.40.10">
    <property type="entry name" value="Zinc/RING finger domain, C3HC4 (zinc finger)"/>
    <property type="match status" value="1"/>
</dbReference>
<dbReference type="GO" id="GO:0061575">
    <property type="term" value="F:cyclin-dependent protein serine/threonine kinase activator activity"/>
    <property type="evidence" value="ECO:0007669"/>
    <property type="project" value="InterPro"/>
</dbReference>
<proteinExistence type="predicted"/>
<dbReference type="InterPro" id="IPR015877">
    <property type="entry name" value="MAT1_centre"/>
</dbReference>
<dbReference type="Pfam" id="PF06391">
    <property type="entry name" value="MAT1"/>
    <property type="match status" value="1"/>
</dbReference>
<protein>
    <recommendedName>
        <fullName evidence="2">RNA polymerase II transcription factor B subunit 3</fullName>
    </recommendedName>
    <alternativeName>
        <fullName evidence="8">RNA polymerase II transcription factor B 38 kDa subunit</fullName>
    </alternativeName>
    <alternativeName>
        <fullName evidence="7">RNA polymerase II transcription factor B p38 subunit</fullName>
    </alternativeName>
</protein>
<dbReference type="GO" id="GO:0006289">
    <property type="term" value="P:nucleotide-excision repair"/>
    <property type="evidence" value="ECO:0007669"/>
    <property type="project" value="InterPro"/>
</dbReference>
<sequence length="370" mass="42022">MSNPNKFAGIANGKARQSHKQSTASPLPSSSSTPKPTALTAPSATPHVDAFLGRRMVEYSSENDKCPVCKYDRYSNPKLRLLVSRCYHKMCESCIDRLFTLGPEPCPQCGTVIRKSGFLPQTFEDLGVEKEIVIRKRLAKSFNKRQTDFKELKYYNDYLEQVEEITFNLINGVDLLETEERIQKFQKENSDLITSNRQSSLREAESIKQREAQDIKSRHLKAQQLRDAEREEELELERSRDQVIAELESTDKSAKRIVKKHAREVAAHQIDTTTSRSTAGYNFAGLISAEDQMGIDEKEQEELDIDGELGRWDDYTTLYDVPADAKAYQDEEMLKITQSALVQAGGYSILPVWNRSIQLALGSLFRPLEA</sequence>
<keyword evidence="5" id="KW-0862">Zinc</keyword>
<evidence type="ECO:0000313" key="12">
    <source>
        <dbReference type="EMBL" id="GAA95362.1"/>
    </source>
</evidence>
<dbReference type="PROSITE" id="PS00518">
    <property type="entry name" value="ZF_RING_1"/>
    <property type="match status" value="1"/>
</dbReference>
<dbReference type="PANTHER" id="PTHR12683">
    <property type="entry name" value="CDK-ACTIVATING KINASE ASSEMBLY FACTOR MAT1"/>
    <property type="match status" value="1"/>
</dbReference>
<dbReference type="PANTHER" id="PTHR12683:SF13">
    <property type="entry name" value="CDK-ACTIVATING KINASE ASSEMBLY FACTOR MAT1"/>
    <property type="match status" value="1"/>
</dbReference>
<evidence type="ECO:0000256" key="4">
    <source>
        <dbReference type="ARBA" id="ARBA00022771"/>
    </source>
</evidence>
<evidence type="ECO:0000256" key="6">
    <source>
        <dbReference type="ARBA" id="ARBA00023242"/>
    </source>
</evidence>
<dbReference type="Proteomes" id="UP000009131">
    <property type="component" value="Unassembled WGS sequence"/>
</dbReference>
<dbReference type="InterPro" id="IPR013083">
    <property type="entry name" value="Znf_RING/FYVE/PHD"/>
</dbReference>
<keyword evidence="13" id="KW-1185">Reference proteome</keyword>
<dbReference type="NCBIfam" id="TIGR00570">
    <property type="entry name" value="cdk7"/>
    <property type="match status" value="1"/>
</dbReference>
<reference evidence="12 13" key="1">
    <citation type="journal article" date="2011" name="J. Gen. Appl. Microbiol.">
        <title>Draft genome sequencing of the enigmatic basidiomycete Mixia osmundae.</title>
        <authorList>
            <person name="Nishida H."/>
            <person name="Nagatsuka Y."/>
            <person name="Sugiyama J."/>
        </authorList>
    </citation>
    <scope>NUCLEOTIDE SEQUENCE [LARGE SCALE GENOMIC DNA]</scope>
    <source>
        <strain evidence="13">CBS 9802 / IAM 14324 / JCM 22182 / KY 12970</strain>
    </source>
</reference>